<proteinExistence type="predicted"/>
<evidence type="ECO:0000256" key="1">
    <source>
        <dbReference type="SAM" id="MobiDB-lite"/>
    </source>
</evidence>
<protein>
    <recommendedName>
        <fullName evidence="2">Retrotransposon gag domain-containing protein</fullName>
    </recommendedName>
</protein>
<dbReference type="Proteomes" id="UP000729402">
    <property type="component" value="Unassembled WGS sequence"/>
</dbReference>
<sequence>MSRGAGGAWLPGPGAIPLVHGLYQDGDTRTTMVPPRFYKIDFTTYNGSEDSLAWLNRCEQFFCGQRTLSSDRVWLASYHLIGAAQTWYYALEQDEGMPSWDKFKELCHMRFGPTVRIIRLSELAHLPFLSTVQEYSERFNAILCHAHDLSPVQKADLFVGGLPDQIHVDVELRQPRDLQTAMHWAHVYERRVEAISSLVAPCSTQPPQGPVPAPPRSAAPPQPAQGPAVAVLPVLPAPTLPAPARAYRRLSPQELWERRRQGLYYNCDEPYVRGHKCQRLFYIEVSDFVDEDMEEAIDLVADDATDQPDTTTCHCRHPYGGHDASPRRHPRPSSTSAPRLGLYSQLYQCRGPSSAAVAHISTSCYARSLRKRQPRLVQRSDTRRLHPHP</sequence>
<dbReference type="InterPro" id="IPR005162">
    <property type="entry name" value="Retrotrans_gag_dom"/>
</dbReference>
<dbReference type="AlphaFoldDB" id="A0A8J5SEQ4"/>
<accession>A0A8J5SEQ4</accession>
<comment type="caution">
    <text evidence="3">The sequence shown here is derived from an EMBL/GenBank/DDBJ whole genome shotgun (WGS) entry which is preliminary data.</text>
</comment>
<dbReference type="OrthoDB" id="674491at2759"/>
<reference evidence="3" key="1">
    <citation type="journal article" date="2021" name="bioRxiv">
        <title>Whole Genome Assembly and Annotation of Northern Wild Rice, Zizania palustris L., Supports a Whole Genome Duplication in the Zizania Genus.</title>
        <authorList>
            <person name="Haas M."/>
            <person name="Kono T."/>
            <person name="Macchietto M."/>
            <person name="Millas R."/>
            <person name="McGilp L."/>
            <person name="Shao M."/>
            <person name="Duquette J."/>
            <person name="Hirsch C.N."/>
            <person name="Kimball J."/>
        </authorList>
    </citation>
    <scope>NUCLEOTIDE SEQUENCE</scope>
    <source>
        <tissue evidence="3">Fresh leaf tissue</tissue>
    </source>
</reference>
<feature type="domain" description="Retrotransposon gag" evidence="2">
    <location>
        <begin position="75"/>
        <end position="163"/>
    </location>
</feature>
<feature type="region of interest" description="Disordered" evidence="1">
    <location>
        <begin position="203"/>
        <end position="225"/>
    </location>
</feature>
<organism evidence="3 4">
    <name type="scientific">Zizania palustris</name>
    <name type="common">Northern wild rice</name>
    <dbReference type="NCBI Taxonomy" id="103762"/>
    <lineage>
        <taxon>Eukaryota</taxon>
        <taxon>Viridiplantae</taxon>
        <taxon>Streptophyta</taxon>
        <taxon>Embryophyta</taxon>
        <taxon>Tracheophyta</taxon>
        <taxon>Spermatophyta</taxon>
        <taxon>Magnoliopsida</taxon>
        <taxon>Liliopsida</taxon>
        <taxon>Poales</taxon>
        <taxon>Poaceae</taxon>
        <taxon>BOP clade</taxon>
        <taxon>Oryzoideae</taxon>
        <taxon>Oryzeae</taxon>
        <taxon>Zizaniinae</taxon>
        <taxon>Zizania</taxon>
    </lineage>
</organism>
<feature type="region of interest" description="Disordered" evidence="1">
    <location>
        <begin position="303"/>
        <end position="337"/>
    </location>
</feature>
<evidence type="ECO:0000313" key="4">
    <source>
        <dbReference type="Proteomes" id="UP000729402"/>
    </source>
</evidence>
<evidence type="ECO:0000313" key="3">
    <source>
        <dbReference type="EMBL" id="KAG8056256.1"/>
    </source>
</evidence>
<keyword evidence="4" id="KW-1185">Reference proteome</keyword>
<gene>
    <name evidence="3" type="ORF">GUJ93_ZPchr0002g26237</name>
</gene>
<evidence type="ECO:0000259" key="2">
    <source>
        <dbReference type="Pfam" id="PF03732"/>
    </source>
</evidence>
<feature type="compositionally biased region" description="Pro residues" evidence="1">
    <location>
        <begin position="207"/>
        <end position="224"/>
    </location>
</feature>
<name>A0A8J5SEQ4_ZIZPA</name>
<reference evidence="3" key="2">
    <citation type="submission" date="2021-02" db="EMBL/GenBank/DDBJ databases">
        <authorList>
            <person name="Kimball J.A."/>
            <person name="Haas M.W."/>
            <person name="Macchietto M."/>
            <person name="Kono T."/>
            <person name="Duquette J."/>
            <person name="Shao M."/>
        </authorList>
    </citation>
    <scope>NUCLEOTIDE SEQUENCE</scope>
    <source>
        <tissue evidence="3">Fresh leaf tissue</tissue>
    </source>
</reference>
<dbReference type="Pfam" id="PF03732">
    <property type="entry name" value="Retrotrans_gag"/>
    <property type="match status" value="1"/>
</dbReference>
<dbReference type="EMBL" id="JAAALK010000287">
    <property type="protein sequence ID" value="KAG8056256.1"/>
    <property type="molecule type" value="Genomic_DNA"/>
</dbReference>